<dbReference type="InterPro" id="IPR000639">
    <property type="entry name" value="Epox_hydrolase-like"/>
</dbReference>
<dbReference type="PANTHER" id="PTHR43798">
    <property type="entry name" value="MONOACYLGLYCEROL LIPASE"/>
    <property type="match status" value="1"/>
</dbReference>
<dbReference type="PANTHER" id="PTHR43798:SF33">
    <property type="entry name" value="HYDROLASE, PUTATIVE (AFU_ORTHOLOGUE AFUA_2G14860)-RELATED"/>
    <property type="match status" value="1"/>
</dbReference>
<evidence type="ECO:0000313" key="3">
    <source>
        <dbReference type="Proteomes" id="UP001355207"/>
    </source>
</evidence>
<organism evidence="2 3">
    <name type="scientific">Kwoniella dendrophila CBS 6074</name>
    <dbReference type="NCBI Taxonomy" id="1295534"/>
    <lineage>
        <taxon>Eukaryota</taxon>
        <taxon>Fungi</taxon>
        <taxon>Dikarya</taxon>
        <taxon>Basidiomycota</taxon>
        <taxon>Agaricomycotina</taxon>
        <taxon>Tremellomycetes</taxon>
        <taxon>Tremellales</taxon>
        <taxon>Cryptococcaceae</taxon>
        <taxon>Kwoniella</taxon>
    </lineage>
</organism>
<dbReference type="RefSeq" id="XP_066075023.1">
    <property type="nucleotide sequence ID" value="XM_066218926.1"/>
</dbReference>
<dbReference type="GO" id="GO:0047372">
    <property type="term" value="F:monoacylglycerol lipase activity"/>
    <property type="evidence" value="ECO:0007669"/>
    <property type="project" value="TreeGrafter"/>
</dbReference>
<dbReference type="GO" id="GO:0016020">
    <property type="term" value="C:membrane"/>
    <property type="evidence" value="ECO:0007669"/>
    <property type="project" value="TreeGrafter"/>
</dbReference>
<reference evidence="2 3" key="1">
    <citation type="submission" date="2024-01" db="EMBL/GenBank/DDBJ databases">
        <title>Comparative genomics of Cryptococcus and Kwoniella reveals pathogenesis evolution and contrasting modes of karyotype evolution via chromosome fusion or intercentromeric recombination.</title>
        <authorList>
            <person name="Coelho M.A."/>
            <person name="David-Palma M."/>
            <person name="Shea T."/>
            <person name="Bowers K."/>
            <person name="McGinley-Smith S."/>
            <person name="Mohammad A.W."/>
            <person name="Gnirke A."/>
            <person name="Yurkov A.M."/>
            <person name="Nowrousian M."/>
            <person name="Sun S."/>
            <person name="Cuomo C.A."/>
            <person name="Heitman J."/>
        </authorList>
    </citation>
    <scope>NUCLEOTIDE SEQUENCE [LARGE SCALE GENOMIC DNA]</scope>
    <source>
        <strain evidence="2 3">CBS 6074</strain>
    </source>
</reference>
<evidence type="ECO:0000313" key="2">
    <source>
        <dbReference type="EMBL" id="WWC88260.1"/>
    </source>
</evidence>
<dbReference type="Pfam" id="PF00561">
    <property type="entry name" value="Abhydrolase_1"/>
    <property type="match status" value="1"/>
</dbReference>
<keyword evidence="3" id="KW-1185">Reference proteome</keyword>
<sequence length="308" mass="35310">MTAFEGFEEHKVKVHSKVLNKDLEIFCRKKGNGEKAILLIHGYPQHSYIWYKLAPQLSEKYTVIASDIRGYGQSSKPPGSASHEEYSKREMASDQVQLMDYFGISQFYIIAHDRGARVAHRLALDYPEKVKGLMTLDIAPTLWMYDNTNMAFAKGYWHWFYLIQESPGPENMILAGPEQYWQALAGRPSHKGMTWPEEALKEYKDKIFNPEGVHATCEDYRAAASIDLVHDSESLKNGQKLTIPKLVVLWGKKGMIQNFNGGDIEGLWKDWIDPSKVKIKGKGVDGGHYIPEERWQDVLEESKWLLED</sequence>
<evidence type="ECO:0000259" key="1">
    <source>
        <dbReference type="Pfam" id="PF00561"/>
    </source>
</evidence>
<dbReference type="GO" id="GO:0046464">
    <property type="term" value="P:acylglycerol catabolic process"/>
    <property type="evidence" value="ECO:0007669"/>
    <property type="project" value="TreeGrafter"/>
</dbReference>
<name>A0AAX4JUN1_9TREE</name>
<dbReference type="EMBL" id="CP144101">
    <property type="protein sequence ID" value="WWC88260.1"/>
    <property type="molecule type" value="Genomic_DNA"/>
</dbReference>
<dbReference type="AlphaFoldDB" id="A0AAX4JUN1"/>
<dbReference type="InterPro" id="IPR050266">
    <property type="entry name" value="AB_hydrolase_sf"/>
</dbReference>
<dbReference type="SUPFAM" id="SSF53474">
    <property type="entry name" value="alpha/beta-Hydrolases"/>
    <property type="match status" value="1"/>
</dbReference>
<gene>
    <name evidence="2" type="ORF">L201_003167</name>
</gene>
<dbReference type="Gene3D" id="3.40.50.1820">
    <property type="entry name" value="alpha/beta hydrolase"/>
    <property type="match status" value="1"/>
</dbReference>
<dbReference type="Proteomes" id="UP001355207">
    <property type="component" value="Chromosome 4"/>
</dbReference>
<dbReference type="InterPro" id="IPR000073">
    <property type="entry name" value="AB_hydrolase_1"/>
</dbReference>
<feature type="domain" description="AB hydrolase-1" evidence="1">
    <location>
        <begin position="36"/>
        <end position="230"/>
    </location>
</feature>
<dbReference type="GeneID" id="91093837"/>
<proteinExistence type="predicted"/>
<dbReference type="PRINTS" id="PR00412">
    <property type="entry name" value="EPOXHYDRLASE"/>
</dbReference>
<protein>
    <recommendedName>
        <fullName evidence="1">AB hydrolase-1 domain-containing protein</fullName>
    </recommendedName>
</protein>
<dbReference type="InterPro" id="IPR029058">
    <property type="entry name" value="AB_hydrolase_fold"/>
</dbReference>
<accession>A0AAX4JUN1</accession>